<protein>
    <submittedName>
        <fullName evidence="1">Predicted protein</fullName>
    </submittedName>
</protein>
<organism evidence="2">
    <name type="scientific">Leptosphaeria maculans (strain JN3 / isolate v23.1.3 / race Av1-4-5-6-7-8)</name>
    <name type="common">Blackleg fungus</name>
    <name type="synonym">Phoma lingam</name>
    <dbReference type="NCBI Taxonomy" id="985895"/>
    <lineage>
        <taxon>Eukaryota</taxon>
        <taxon>Fungi</taxon>
        <taxon>Dikarya</taxon>
        <taxon>Ascomycota</taxon>
        <taxon>Pezizomycotina</taxon>
        <taxon>Dothideomycetes</taxon>
        <taxon>Pleosporomycetidae</taxon>
        <taxon>Pleosporales</taxon>
        <taxon>Pleosporineae</taxon>
        <taxon>Leptosphaeriaceae</taxon>
        <taxon>Plenodomus</taxon>
        <taxon>Plenodomus lingam/Leptosphaeria maculans species complex</taxon>
    </lineage>
</organism>
<dbReference type="VEuPathDB" id="FungiDB:LEMA_uP034760.1"/>
<dbReference type="Proteomes" id="UP000002668">
    <property type="component" value="Genome"/>
</dbReference>
<gene>
    <name evidence="1" type="ORF">LEMA_uP034760.1</name>
</gene>
<evidence type="ECO:0000313" key="2">
    <source>
        <dbReference type="Proteomes" id="UP000002668"/>
    </source>
</evidence>
<dbReference type="EMBL" id="FP929116">
    <property type="protein sequence ID" value="CBX93802.1"/>
    <property type="molecule type" value="Genomic_DNA"/>
</dbReference>
<proteinExistence type="predicted"/>
<dbReference type="HOGENOM" id="CLU_2722664_0_0_1"/>
<dbReference type="InParanoid" id="E4ZRD7"/>
<name>E4ZRD7_LEPMJ</name>
<accession>E4ZRD7</accession>
<keyword evidence="2" id="KW-1185">Reference proteome</keyword>
<dbReference type="AlphaFoldDB" id="E4ZRD7"/>
<evidence type="ECO:0000313" key="1">
    <source>
        <dbReference type="EMBL" id="CBX93802.1"/>
    </source>
</evidence>
<reference evidence="2" key="1">
    <citation type="journal article" date="2011" name="Nat. Commun.">
        <title>Effector diversification within compartments of the Leptosphaeria maculans genome affected by Repeat-Induced Point mutations.</title>
        <authorList>
            <person name="Rouxel T."/>
            <person name="Grandaubert J."/>
            <person name="Hane J.K."/>
            <person name="Hoede C."/>
            <person name="van de Wouw A.P."/>
            <person name="Couloux A."/>
            <person name="Dominguez V."/>
            <person name="Anthouard V."/>
            <person name="Bally P."/>
            <person name="Bourras S."/>
            <person name="Cozijnsen A.J."/>
            <person name="Ciuffetti L.M."/>
            <person name="Degrave A."/>
            <person name="Dilmaghani A."/>
            <person name="Duret L."/>
            <person name="Fudal I."/>
            <person name="Goodwin S.B."/>
            <person name="Gout L."/>
            <person name="Glaser N."/>
            <person name="Linglin J."/>
            <person name="Kema G.H.J."/>
            <person name="Lapalu N."/>
            <person name="Lawrence C.B."/>
            <person name="May K."/>
            <person name="Meyer M."/>
            <person name="Ollivier B."/>
            <person name="Poulain J."/>
            <person name="Schoch C.L."/>
            <person name="Simon A."/>
            <person name="Spatafora J.W."/>
            <person name="Stachowiak A."/>
            <person name="Turgeon B.G."/>
            <person name="Tyler B.M."/>
            <person name="Vincent D."/>
            <person name="Weissenbach J."/>
            <person name="Amselem J."/>
            <person name="Quesneville H."/>
            <person name="Oliver R.P."/>
            <person name="Wincker P."/>
            <person name="Balesdent M.-H."/>
            <person name="Howlett B.J."/>
        </authorList>
    </citation>
    <scope>NUCLEOTIDE SEQUENCE [LARGE SCALE GENOMIC DNA]</scope>
    <source>
        <strain evidence="2">JN3 / isolate v23.1.3 / race Av1-4-5-6-7-8</strain>
    </source>
</reference>
<sequence length="72" mass="7985">MPWTATSAEQAKLECGDRVQPSLAAQLEPPCHSSTYHPHTSQNAVNLNFCSPDEISFRYSTEEFAAMLLKLS</sequence>